<gene>
    <name evidence="1" type="ORF">S03H2_54046</name>
</gene>
<organism evidence="1">
    <name type="scientific">marine sediment metagenome</name>
    <dbReference type="NCBI Taxonomy" id="412755"/>
    <lineage>
        <taxon>unclassified sequences</taxon>
        <taxon>metagenomes</taxon>
        <taxon>ecological metagenomes</taxon>
    </lineage>
</organism>
<dbReference type="AlphaFoldDB" id="X1H2K4"/>
<accession>X1H2K4</accession>
<comment type="caution">
    <text evidence="1">The sequence shown here is derived from an EMBL/GenBank/DDBJ whole genome shotgun (WGS) entry which is preliminary data.</text>
</comment>
<name>X1H2K4_9ZZZZ</name>
<reference evidence="1" key="1">
    <citation type="journal article" date="2014" name="Front. Microbiol.">
        <title>High frequency of phylogenetically diverse reductive dehalogenase-homologous genes in deep subseafloor sedimentary metagenomes.</title>
        <authorList>
            <person name="Kawai M."/>
            <person name="Futagami T."/>
            <person name="Toyoda A."/>
            <person name="Takaki Y."/>
            <person name="Nishi S."/>
            <person name="Hori S."/>
            <person name="Arai W."/>
            <person name="Tsubouchi T."/>
            <person name="Morono Y."/>
            <person name="Uchiyama I."/>
            <person name="Ito T."/>
            <person name="Fujiyama A."/>
            <person name="Inagaki F."/>
            <person name="Takami H."/>
        </authorList>
    </citation>
    <scope>NUCLEOTIDE SEQUENCE</scope>
    <source>
        <strain evidence="1">Expedition CK06-06</strain>
    </source>
</reference>
<dbReference type="EMBL" id="BARU01034425">
    <property type="protein sequence ID" value="GAH63647.1"/>
    <property type="molecule type" value="Genomic_DNA"/>
</dbReference>
<protein>
    <submittedName>
        <fullName evidence="1">Uncharacterized protein</fullName>
    </submittedName>
</protein>
<evidence type="ECO:0000313" key="1">
    <source>
        <dbReference type="EMBL" id="GAH63647.1"/>
    </source>
</evidence>
<sequence>MQEKVATKIKCQWCKREIWIPSPCLNSDVKDRFYCSYCGQYTKIKEKE</sequence>
<proteinExistence type="predicted"/>